<evidence type="ECO:0000313" key="1">
    <source>
        <dbReference type="EMBL" id="KAK8518329.1"/>
    </source>
</evidence>
<organism evidence="1 2">
    <name type="scientific">Hibiscus sabdariffa</name>
    <name type="common">roselle</name>
    <dbReference type="NCBI Taxonomy" id="183260"/>
    <lineage>
        <taxon>Eukaryota</taxon>
        <taxon>Viridiplantae</taxon>
        <taxon>Streptophyta</taxon>
        <taxon>Embryophyta</taxon>
        <taxon>Tracheophyta</taxon>
        <taxon>Spermatophyta</taxon>
        <taxon>Magnoliopsida</taxon>
        <taxon>eudicotyledons</taxon>
        <taxon>Gunneridae</taxon>
        <taxon>Pentapetalae</taxon>
        <taxon>rosids</taxon>
        <taxon>malvids</taxon>
        <taxon>Malvales</taxon>
        <taxon>Malvaceae</taxon>
        <taxon>Malvoideae</taxon>
        <taxon>Hibiscus</taxon>
    </lineage>
</organism>
<gene>
    <name evidence="1" type="ORF">V6N12_017480</name>
</gene>
<comment type="caution">
    <text evidence="1">The sequence shown here is derived from an EMBL/GenBank/DDBJ whole genome shotgun (WGS) entry which is preliminary data.</text>
</comment>
<accession>A0ABR2CFL6</accession>
<keyword evidence="2" id="KW-1185">Reference proteome</keyword>
<protein>
    <submittedName>
        <fullName evidence="1">Uncharacterized protein</fullName>
    </submittedName>
</protein>
<sequence>MKLRSLFWIKAVKDDWDFNMEDGWVNPISILGSKRGSVDLVGLWCPPSSRCLKFNVSGVYRKNKAGCGGILRNEPEDIGDDGLFWSMVCFSTSWGCYLKAIDYNMISRGCS</sequence>
<dbReference type="Proteomes" id="UP001472677">
    <property type="component" value="Unassembled WGS sequence"/>
</dbReference>
<dbReference type="EMBL" id="JBBPBM010000053">
    <property type="protein sequence ID" value="KAK8518329.1"/>
    <property type="molecule type" value="Genomic_DNA"/>
</dbReference>
<proteinExistence type="predicted"/>
<evidence type="ECO:0000313" key="2">
    <source>
        <dbReference type="Proteomes" id="UP001472677"/>
    </source>
</evidence>
<reference evidence="1 2" key="1">
    <citation type="journal article" date="2024" name="G3 (Bethesda)">
        <title>Genome assembly of Hibiscus sabdariffa L. provides insights into metabolisms of medicinal natural products.</title>
        <authorList>
            <person name="Kim T."/>
        </authorList>
    </citation>
    <scope>NUCLEOTIDE SEQUENCE [LARGE SCALE GENOMIC DNA]</scope>
    <source>
        <strain evidence="1">TK-2024</strain>
        <tissue evidence="1">Old leaves</tissue>
    </source>
</reference>
<name>A0ABR2CFL6_9ROSI</name>